<proteinExistence type="predicted"/>
<dbReference type="GO" id="GO:0071424">
    <property type="term" value="F:rRNA (cytosine-N4-)-methyltransferase activity"/>
    <property type="evidence" value="ECO:0007669"/>
    <property type="project" value="TreeGrafter"/>
</dbReference>
<keyword evidence="1" id="KW-0808">Transferase</keyword>
<dbReference type="SUPFAM" id="SSF53335">
    <property type="entry name" value="S-adenosyl-L-methionine-dependent methyltransferases"/>
    <property type="match status" value="1"/>
</dbReference>
<dbReference type="EMBL" id="MHNY01000001">
    <property type="protein sequence ID" value="OGZ56915.1"/>
    <property type="molecule type" value="Genomic_DNA"/>
</dbReference>
<keyword evidence="1" id="KW-0489">Methyltransferase</keyword>
<dbReference type="GO" id="GO:0005737">
    <property type="term" value="C:cytoplasm"/>
    <property type="evidence" value="ECO:0007669"/>
    <property type="project" value="TreeGrafter"/>
</dbReference>
<dbReference type="Proteomes" id="UP000178186">
    <property type="component" value="Unassembled WGS sequence"/>
</dbReference>
<evidence type="ECO:0000313" key="1">
    <source>
        <dbReference type="EMBL" id="OGZ56915.1"/>
    </source>
</evidence>
<comment type="caution">
    <text evidence="1">The sequence shown here is derived from an EMBL/GenBank/DDBJ whole genome shotgun (WGS) entry which is preliminary data.</text>
</comment>
<dbReference type="Gene3D" id="3.40.50.150">
    <property type="entry name" value="Vaccinia Virus protein VP39"/>
    <property type="match status" value="1"/>
</dbReference>
<organism evidence="1 2">
    <name type="scientific">Candidatus Ryanbacteria bacterium RIFCSPLOWO2_02_FULL_45_11c</name>
    <dbReference type="NCBI Taxonomy" id="1802128"/>
    <lineage>
        <taxon>Bacteria</taxon>
        <taxon>Candidatus Ryaniibacteriota</taxon>
    </lineage>
</organism>
<dbReference type="InterPro" id="IPR002903">
    <property type="entry name" value="RsmH"/>
</dbReference>
<accession>A0A1G2H365</accession>
<dbReference type="InterPro" id="IPR029063">
    <property type="entry name" value="SAM-dependent_MTases_sf"/>
</dbReference>
<gene>
    <name evidence="1" type="ORF">A3H64_03385</name>
</gene>
<dbReference type="GO" id="GO:0070475">
    <property type="term" value="P:rRNA base methylation"/>
    <property type="evidence" value="ECO:0007669"/>
    <property type="project" value="TreeGrafter"/>
</dbReference>
<reference evidence="1 2" key="1">
    <citation type="journal article" date="2016" name="Nat. Commun.">
        <title>Thousands of microbial genomes shed light on interconnected biogeochemical processes in an aquifer system.</title>
        <authorList>
            <person name="Anantharaman K."/>
            <person name="Brown C.T."/>
            <person name="Hug L.A."/>
            <person name="Sharon I."/>
            <person name="Castelle C.J."/>
            <person name="Probst A.J."/>
            <person name="Thomas B.C."/>
            <person name="Singh A."/>
            <person name="Wilkins M.J."/>
            <person name="Karaoz U."/>
            <person name="Brodie E.L."/>
            <person name="Williams K.H."/>
            <person name="Hubbard S.S."/>
            <person name="Banfield J.F."/>
        </authorList>
    </citation>
    <scope>NUCLEOTIDE SEQUENCE [LARGE SCALE GENOMIC DNA]</scope>
</reference>
<sequence length="86" mass="9584">MCVNDELKHVAKGIAEAVSLLATGGRMAVISFHSGEDRIVKELFREGERNGILRRITKKPVRALTAECEKNPRSRSAKLRVAERVI</sequence>
<protein>
    <submittedName>
        <fullName evidence="1">16S rRNA (Cytosine(1402)-N(4))-methyltransferase</fullName>
    </submittedName>
</protein>
<evidence type="ECO:0000313" key="2">
    <source>
        <dbReference type="Proteomes" id="UP000178186"/>
    </source>
</evidence>
<dbReference type="PANTHER" id="PTHR11265:SF0">
    <property type="entry name" value="12S RRNA N4-METHYLCYTIDINE METHYLTRANSFERASE"/>
    <property type="match status" value="1"/>
</dbReference>
<dbReference type="AlphaFoldDB" id="A0A1G2H365"/>
<dbReference type="STRING" id="1802128.A3H64_03385"/>
<dbReference type="Pfam" id="PF01795">
    <property type="entry name" value="Methyltransf_5"/>
    <property type="match status" value="1"/>
</dbReference>
<dbReference type="PANTHER" id="PTHR11265">
    <property type="entry name" value="S-ADENOSYL-METHYLTRANSFERASE MRAW"/>
    <property type="match status" value="1"/>
</dbReference>
<name>A0A1G2H365_9BACT</name>